<protein>
    <recommendedName>
        <fullName evidence="4">Thioredoxin domain-containing protein</fullName>
    </recommendedName>
</protein>
<evidence type="ECO:0000256" key="1">
    <source>
        <dbReference type="SAM" id="Phobius"/>
    </source>
</evidence>
<feature type="transmembrane region" description="Helical" evidence="1">
    <location>
        <begin position="6"/>
        <end position="24"/>
    </location>
</feature>
<dbReference type="AlphaFoldDB" id="A0A1G7NDP3"/>
<name>A0A1G7NDP3_9BACL</name>
<dbReference type="SUPFAM" id="SSF52833">
    <property type="entry name" value="Thioredoxin-like"/>
    <property type="match status" value="1"/>
</dbReference>
<dbReference type="Gene3D" id="3.40.30.10">
    <property type="entry name" value="Glutaredoxin"/>
    <property type="match status" value="1"/>
</dbReference>
<dbReference type="EMBL" id="FNBG01000015">
    <property type="protein sequence ID" value="SDF71420.1"/>
    <property type="molecule type" value="Genomic_DNA"/>
</dbReference>
<gene>
    <name evidence="2" type="ORF">SAMN04488542_11596</name>
</gene>
<dbReference type="InterPro" id="IPR036249">
    <property type="entry name" value="Thioredoxin-like_sf"/>
</dbReference>
<dbReference type="Proteomes" id="UP000198972">
    <property type="component" value="Unassembled WGS sequence"/>
</dbReference>
<organism evidence="2 3">
    <name type="scientific">Fontibacillus panacisegetis</name>
    <dbReference type="NCBI Taxonomy" id="670482"/>
    <lineage>
        <taxon>Bacteria</taxon>
        <taxon>Bacillati</taxon>
        <taxon>Bacillota</taxon>
        <taxon>Bacilli</taxon>
        <taxon>Bacillales</taxon>
        <taxon>Paenibacillaceae</taxon>
        <taxon>Fontibacillus</taxon>
    </lineage>
</organism>
<dbReference type="RefSeq" id="WP_091231426.1">
    <property type="nucleotide sequence ID" value="NZ_FNBG01000015.1"/>
</dbReference>
<proteinExistence type="predicted"/>
<keyword evidence="3" id="KW-1185">Reference proteome</keyword>
<evidence type="ECO:0008006" key="4">
    <source>
        <dbReference type="Google" id="ProtNLM"/>
    </source>
</evidence>
<sequence length="178" mass="20659">MQIYVEFSLVILILIASFGVYRYLSVQLKQSKVFSSEFGGIKAYSLLNQRAPELVVNSNMHKIDLSKWIEDRGLLLIFIDLDCPHCIPSLELFLSSNTYSLEFIVLIRGEEGSRYSNLYTENDKLQILHVNGEFFEAYQINEFPYYIFVNKEQFIVYASSVPDGLLNNLDFYKSISNY</sequence>
<evidence type="ECO:0000313" key="3">
    <source>
        <dbReference type="Proteomes" id="UP000198972"/>
    </source>
</evidence>
<accession>A0A1G7NDP3</accession>
<reference evidence="2 3" key="1">
    <citation type="submission" date="2016-10" db="EMBL/GenBank/DDBJ databases">
        <authorList>
            <person name="de Groot N.N."/>
        </authorList>
    </citation>
    <scope>NUCLEOTIDE SEQUENCE [LARGE SCALE GENOMIC DNA]</scope>
    <source>
        <strain evidence="2 3">DSM 28129</strain>
    </source>
</reference>
<keyword evidence="1" id="KW-0472">Membrane</keyword>
<dbReference type="OrthoDB" id="2619746at2"/>
<keyword evidence="1" id="KW-0812">Transmembrane</keyword>
<dbReference type="STRING" id="670482.SAMN04488542_11596"/>
<keyword evidence="1" id="KW-1133">Transmembrane helix</keyword>
<evidence type="ECO:0000313" key="2">
    <source>
        <dbReference type="EMBL" id="SDF71420.1"/>
    </source>
</evidence>